<evidence type="ECO:0000313" key="12">
    <source>
        <dbReference type="EMBL" id="OHA28833.1"/>
    </source>
</evidence>
<dbReference type="SMART" id="SM00756">
    <property type="entry name" value="VKc"/>
    <property type="match status" value="1"/>
</dbReference>
<evidence type="ECO:0000256" key="6">
    <source>
        <dbReference type="ARBA" id="ARBA00023002"/>
    </source>
</evidence>
<evidence type="ECO:0000256" key="4">
    <source>
        <dbReference type="ARBA" id="ARBA00022719"/>
    </source>
</evidence>
<feature type="transmembrane region" description="Helical" evidence="10">
    <location>
        <begin position="40"/>
        <end position="63"/>
    </location>
</feature>
<keyword evidence="7 10" id="KW-0472">Membrane</keyword>
<dbReference type="GO" id="GO:0016020">
    <property type="term" value="C:membrane"/>
    <property type="evidence" value="ECO:0007669"/>
    <property type="project" value="UniProtKB-SubCell"/>
</dbReference>
<keyword evidence="6" id="KW-0560">Oxidoreductase</keyword>
<dbReference type="CDD" id="cd12916">
    <property type="entry name" value="VKOR_1"/>
    <property type="match status" value="1"/>
</dbReference>
<feature type="transmembrane region" description="Helical" evidence="10">
    <location>
        <begin position="108"/>
        <end position="130"/>
    </location>
</feature>
<dbReference type="PANTHER" id="PTHR34573:SF1">
    <property type="entry name" value="VITAMIN K EPOXIDE REDUCTASE DOMAIN-CONTAINING PROTEIN"/>
    <property type="match status" value="1"/>
</dbReference>
<dbReference type="STRING" id="1802315.A3F51_02530"/>
<dbReference type="GO" id="GO:0016491">
    <property type="term" value="F:oxidoreductase activity"/>
    <property type="evidence" value="ECO:0007669"/>
    <property type="project" value="UniProtKB-KW"/>
</dbReference>
<dbReference type="InterPro" id="IPR012932">
    <property type="entry name" value="VKOR"/>
</dbReference>
<evidence type="ECO:0000259" key="11">
    <source>
        <dbReference type="SMART" id="SM00756"/>
    </source>
</evidence>
<proteinExistence type="inferred from homology"/>
<organism evidence="12 13">
    <name type="scientific">Candidatus Taylorbacteria bacterium RIFCSPHIGHO2_12_FULL_45_16</name>
    <dbReference type="NCBI Taxonomy" id="1802315"/>
    <lineage>
        <taxon>Bacteria</taxon>
        <taxon>Candidatus Tayloriibacteriota</taxon>
    </lineage>
</organism>
<gene>
    <name evidence="12" type="ORF">A3F51_02530</name>
</gene>
<evidence type="ECO:0000256" key="7">
    <source>
        <dbReference type="ARBA" id="ARBA00023136"/>
    </source>
</evidence>
<name>A0A1G2MYH8_9BACT</name>
<evidence type="ECO:0000256" key="9">
    <source>
        <dbReference type="ARBA" id="ARBA00023284"/>
    </source>
</evidence>
<dbReference type="Proteomes" id="UP000178089">
    <property type="component" value="Unassembled WGS sequence"/>
</dbReference>
<evidence type="ECO:0000256" key="5">
    <source>
        <dbReference type="ARBA" id="ARBA00022989"/>
    </source>
</evidence>
<dbReference type="InterPro" id="IPR038354">
    <property type="entry name" value="VKOR_sf"/>
</dbReference>
<dbReference type="EMBL" id="MHRT01000007">
    <property type="protein sequence ID" value="OHA28833.1"/>
    <property type="molecule type" value="Genomic_DNA"/>
</dbReference>
<feature type="transmembrane region" description="Helical" evidence="10">
    <location>
        <begin position="84"/>
        <end position="102"/>
    </location>
</feature>
<evidence type="ECO:0000256" key="3">
    <source>
        <dbReference type="ARBA" id="ARBA00022692"/>
    </source>
</evidence>
<keyword evidence="4" id="KW-0874">Quinone</keyword>
<protein>
    <recommendedName>
        <fullName evidence="11">Vitamin K epoxide reductase domain-containing protein</fullName>
    </recommendedName>
</protein>
<dbReference type="InterPro" id="IPR044698">
    <property type="entry name" value="VKOR/LTO1"/>
</dbReference>
<evidence type="ECO:0000256" key="2">
    <source>
        <dbReference type="ARBA" id="ARBA00006214"/>
    </source>
</evidence>
<keyword evidence="5 10" id="KW-1133">Transmembrane helix</keyword>
<feature type="domain" description="Vitamin K epoxide reductase" evidence="11">
    <location>
        <begin position="1"/>
        <end position="130"/>
    </location>
</feature>
<keyword evidence="8" id="KW-1015">Disulfide bond</keyword>
<evidence type="ECO:0000313" key="13">
    <source>
        <dbReference type="Proteomes" id="UP000178089"/>
    </source>
</evidence>
<dbReference type="Pfam" id="PF07884">
    <property type="entry name" value="VKOR"/>
    <property type="match status" value="1"/>
</dbReference>
<keyword evidence="9" id="KW-0676">Redox-active center</keyword>
<comment type="similarity">
    <text evidence="2">Belongs to the VKOR family.</text>
</comment>
<evidence type="ECO:0000256" key="1">
    <source>
        <dbReference type="ARBA" id="ARBA00004141"/>
    </source>
</evidence>
<comment type="caution">
    <text evidence="12">The sequence shown here is derived from an EMBL/GenBank/DDBJ whole genome shotgun (WGS) entry which is preliminary data.</text>
</comment>
<keyword evidence="3 10" id="KW-0812">Transmembrane</keyword>
<comment type="subcellular location">
    <subcellularLocation>
        <location evidence="1">Membrane</location>
        <topology evidence="1">Multi-pass membrane protein</topology>
    </subcellularLocation>
</comment>
<dbReference type="PANTHER" id="PTHR34573">
    <property type="entry name" value="VKC DOMAIN-CONTAINING PROTEIN"/>
    <property type="match status" value="1"/>
</dbReference>
<sequence>MLGFADATYLTIEHYRGVIPPCSIIKGCEIVLTSPYSVLFGVPVSLLGALYYLLVSLGAFIYLESKHGKGEIATHHSSILKWTLIITVFGFGMSLWFVYIQLFVLHSICTYCIGSALTSTILFITAIVMLRHSSIKQTEHMRNDSALPPELPQSI</sequence>
<reference evidence="12 13" key="1">
    <citation type="journal article" date="2016" name="Nat. Commun.">
        <title>Thousands of microbial genomes shed light on interconnected biogeochemical processes in an aquifer system.</title>
        <authorList>
            <person name="Anantharaman K."/>
            <person name="Brown C.T."/>
            <person name="Hug L.A."/>
            <person name="Sharon I."/>
            <person name="Castelle C.J."/>
            <person name="Probst A.J."/>
            <person name="Thomas B.C."/>
            <person name="Singh A."/>
            <person name="Wilkins M.J."/>
            <person name="Karaoz U."/>
            <person name="Brodie E.L."/>
            <person name="Williams K.H."/>
            <person name="Hubbard S.S."/>
            <person name="Banfield J.F."/>
        </authorList>
    </citation>
    <scope>NUCLEOTIDE SEQUENCE [LARGE SCALE GENOMIC DNA]</scope>
</reference>
<evidence type="ECO:0000256" key="8">
    <source>
        <dbReference type="ARBA" id="ARBA00023157"/>
    </source>
</evidence>
<evidence type="ECO:0000256" key="10">
    <source>
        <dbReference type="SAM" id="Phobius"/>
    </source>
</evidence>
<dbReference type="Gene3D" id="1.20.1440.130">
    <property type="entry name" value="VKOR domain"/>
    <property type="match status" value="1"/>
</dbReference>
<dbReference type="AlphaFoldDB" id="A0A1G2MYH8"/>
<accession>A0A1G2MYH8</accession>
<dbReference type="GO" id="GO:0048038">
    <property type="term" value="F:quinone binding"/>
    <property type="evidence" value="ECO:0007669"/>
    <property type="project" value="UniProtKB-KW"/>
</dbReference>